<organism evidence="1 2">
    <name type="scientific">Aspergillus lentulus</name>
    <dbReference type="NCBI Taxonomy" id="293939"/>
    <lineage>
        <taxon>Eukaryota</taxon>
        <taxon>Fungi</taxon>
        <taxon>Dikarya</taxon>
        <taxon>Ascomycota</taxon>
        <taxon>Pezizomycotina</taxon>
        <taxon>Eurotiomycetes</taxon>
        <taxon>Eurotiomycetidae</taxon>
        <taxon>Eurotiales</taxon>
        <taxon>Aspergillaceae</taxon>
        <taxon>Aspergillus</taxon>
        <taxon>Aspergillus subgen. Fumigati</taxon>
    </lineage>
</organism>
<dbReference type="GO" id="GO:0004180">
    <property type="term" value="F:carboxypeptidase activity"/>
    <property type="evidence" value="ECO:0007669"/>
    <property type="project" value="TreeGrafter"/>
</dbReference>
<dbReference type="Gene3D" id="3.40.630.10">
    <property type="entry name" value="Zn peptidases"/>
    <property type="match status" value="1"/>
</dbReference>
<comment type="caution">
    <text evidence="1">The sequence shown here is derived from an EMBL/GenBank/DDBJ whole genome shotgun (WGS) entry which is preliminary data.</text>
</comment>
<dbReference type="InterPro" id="IPR039373">
    <property type="entry name" value="Peptidase_M28B"/>
</dbReference>
<evidence type="ECO:0000313" key="2">
    <source>
        <dbReference type="Proteomes" id="UP000649114"/>
    </source>
</evidence>
<sequence length="299" mass="34016">MTTPRIEHYTTDVHAHWEGIHPQDWAEVDLIGYENAMDKMYQKLCENPDAALVQVGHRSKLLNDHGSNYRFNGKFTSEQIKPERSHHEYNHFGKLMKWEGDQGDDELWDKYFTTPGGVDAIWIQGGACISTMDFEFILAVGDNPFFNHSGFDTVQWMERFGDPGWHYHVATAKVWTLMTARLSEPSVLRRHASDYSVALRGWLNGLLMVAIQLDGAIQCSGPFPHAAKKFSAYAPSLAIYKQPWYMATERALDYEQVIPGLTNSLKSGNLTNAERWRDIAAERVNNAATLLKVTKNLSH</sequence>
<dbReference type="EMBL" id="JAAAPU010000096">
    <property type="protein sequence ID" value="KAF4202784.1"/>
    <property type="molecule type" value="Genomic_DNA"/>
</dbReference>
<gene>
    <name evidence="1" type="ORF">CNMCM8927_009608</name>
</gene>
<proteinExistence type="predicted"/>
<dbReference type="PANTHER" id="PTHR10404">
    <property type="entry name" value="N-ACETYLATED-ALPHA-LINKED ACIDIC DIPEPTIDASE"/>
    <property type="match status" value="1"/>
</dbReference>
<dbReference type="SUPFAM" id="SSF53187">
    <property type="entry name" value="Zn-dependent exopeptidases"/>
    <property type="match status" value="1"/>
</dbReference>
<reference evidence="1" key="2">
    <citation type="submission" date="2020-04" db="EMBL/GenBank/DDBJ databases">
        <authorList>
            <person name="Santos R.A.C."/>
            <person name="Steenwyk J.L."/>
            <person name="Rivero-Menendez O."/>
            <person name="Mead M.E."/>
            <person name="Silva L.P."/>
            <person name="Bastos R.W."/>
            <person name="Alastruey-Izquierdo A."/>
            <person name="Goldman G.H."/>
            <person name="Rokas A."/>
        </authorList>
    </citation>
    <scope>NUCLEOTIDE SEQUENCE</scope>
    <source>
        <strain evidence="1">CNM-CM8927</strain>
    </source>
</reference>
<name>A0AAN6BNC6_ASPLE</name>
<accession>A0AAN6BNC6</accession>
<reference evidence="1" key="1">
    <citation type="journal article" date="2020" name="bioRxiv">
        <title>Genomic and phenotypic heterogeneity of clinical isolates of the human pathogens Aspergillus fumigatus, Aspergillus lentulus and Aspergillus fumigatiaffinis.</title>
        <authorList>
            <person name="dos Santos R.A.C."/>
            <person name="Steenwyk J.L."/>
            <person name="Rivero-Menendez O."/>
            <person name="Mead M.E."/>
            <person name="Silva L.P."/>
            <person name="Bastos R.W."/>
            <person name="Alastruey-Izquierdo A."/>
            <person name="Goldman G.H."/>
            <person name="Rokas A."/>
        </authorList>
    </citation>
    <scope>NUCLEOTIDE SEQUENCE</scope>
    <source>
        <strain evidence="1">CNM-CM8927</strain>
    </source>
</reference>
<dbReference type="AlphaFoldDB" id="A0AAN6BNC6"/>
<protein>
    <submittedName>
        <fullName evidence="1">Uncharacterized protein</fullName>
    </submittedName>
</protein>
<dbReference type="Proteomes" id="UP000649114">
    <property type="component" value="Unassembled WGS sequence"/>
</dbReference>
<dbReference type="PANTHER" id="PTHR10404:SF46">
    <property type="entry name" value="VACUOLAR PROTEIN SORTING-ASSOCIATED PROTEIN 70"/>
    <property type="match status" value="1"/>
</dbReference>
<evidence type="ECO:0000313" key="1">
    <source>
        <dbReference type="EMBL" id="KAF4202784.1"/>
    </source>
</evidence>